<sequence length="360" mass="36216">MVHDANRNPECSAPGQRPERPLTKVGGVDFRCSGRKFPFPTDVIIGKTCCFRRRVGRELGAISRKVRVVGSLRNPVGPLPSTIYWRRRAVALCLVVLLALLAVWVVTSGDGGGKKANDSANGASPAPSITPGPSGSGPAISQQPGGREESEDSGSGSGSGSGAGTDGGSSAGGDGGTGADTGTGTDAGAAGAEGGTGNGGKNGDTDGAGGDGGAGTGAGQRVPADSPLPNCPPGALKLTLRSVKVSYETGEKPRFQLVATNTSDTACKADFGPRSAVLTISDTRDEEVWSSDDCPRPGDPLLLSLPAHSTVTHTVEWNRERSAPRCATAPAGQAGPGTYLVEATMPGAKVLPASFTLAKD</sequence>
<dbReference type="Proteomes" id="UP001501000">
    <property type="component" value="Unassembled WGS sequence"/>
</dbReference>
<keyword evidence="2" id="KW-0472">Membrane</keyword>
<evidence type="ECO:0000313" key="4">
    <source>
        <dbReference type="Proteomes" id="UP001501000"/>
    </source>
</evidence>
<evidence type="ECO:0008006" key="5">
    <source>
        <dbReference type="Google" id="ProtNLM"/>
    </source>
</evidence>
<reference evidence="4" key="1">
    <citation type="journal article" date="2019" name="Int. J. Syst. Evol. Microbiol.">
        <title>The Global Catalogue of Microorganisms (GCM) 10K type strain sequencing project: providing services to taxonomists for standard genome sequencing and annotation.</title>
        <authorList>
            <consortium name="The Broad Institute Genomics Platform"/>
            <consortium name="The Broad Institute Genome Sequencing Center for Infectious Disease"/>
            <person name="Wu L."/>
            <person name="Ma J."/>
        </authorList>
    </citation>
    <scope>NUCLEOTIDE SEQUENCE [LARGE SCALE GENOMIC DNA]</scope>
    <source>
        <strain evidence="4">JCM 16956</strain>
    </source>
</reference>
<evidence type="ECO:0000313" key="3">
    <source>
        <dbReference type="EMBL" id="GAA3943595.1"/>
    </source>
</evidence>
<feature type="compositionally biased region" description="Gly residues" evidence="1">
    <location>
        <begin position="191"/>
        <end position="218"/>
    </location>
</feature>
<keyword evidence="2" id="KW-0812">Transmembrane</keyword>
<feature type="compositionally biased region" description="Low complexity" evidence="1">
    <location>
        <begin position="122"/>
        <end position="145"/>
    </location>
</feature>
<feature type="transmembrane region" description="Helical" evidence="2">
    <location>
        <begin position="89"/>
        <end position="107"/>
    </location>
</feature>
<dbReference type="EMBL" id="BAABAJ010000037">
    <property type="protein sequence ID" value="GAA3943595.1"/>
    <property type="molecule type" value="Genomic_DNA"/>
</dbReference>
<keyword evidence="2" id="KW-1133">Transmembrane helix</keyword>
<proteinExistence type="predicted"/>
<organism evidence="3 4">
    <name type="scientific">Streptomyces gulbargensis</name>
    <dbReference type="NCBI Taxonomy" id="364901"/>
    <lineage>
        <taxon>Bacteria</taxon>
        <taxon>Bacillati</taxon>
        <taxon>Actinomycetota</taxon>
        <taxon>Actinomycetes</taxon>
        <taxon>Kitasatosporales</taxon>
        <taxon>Streptomycetaceae</taxon>
        <taxon>Streptomyces</taxon>
    </lineage>
</organism>
<feature type="region of interest" description="Disordered" evidence="1">
    <location>
        <begin position="111"/>
        <end position="233"/>
    </location>
</feature>
<feature type="region of interest" description="Disordered" evidence="1">
    <location>
        <begin position="1"/>
        <end position="20"/>
    </location>
</feature>
<gene>
    <name evidence="3" type="ORF">GCM10022244_59200</name>
</gene>
<accession>A0ABP7NDD3</accession>
<name>A0ABP7NDD3_9ACTN</name>
<feature type="compositionally biased region" description="Gly residues" evidence="1">
    <location>
        <begin position="155"/>
        <end position="181"/>
    </location>
</feature>
<evidence type="ECO:0000256" key="2">
    <source>
        <dbReference type="SAM" id="Phobius"/>
    </source>
</evidence>
<comment type="caution">
    <text evidence="3">The sequence shown here is derived from an EMBL/GenBank/DDBJ whole genome shotgun (WGS) entry which is preliminary data.</text>
</comment>
<protein>
    <recommendedName>
        <fullName evidence="5">DUF4232 domain-containing protein</fullName>
    </recommendedName>
</protein>
<keyword evidence="4" id="KW-1185">Reference proteome</keyword>
<evidence type="ECO:0000256" key="1">
    <source>
        <dbReference type="SAM" id="MobiDB-lite"/>
    </source>
</evidence>